<dbReference type="GO" id="GO:0016787">
    <property type="term" value="F:hydrolase activity"/>
    <property type="evidence" value="ECO:0007669"/>
    <property type="project" value="UniProtKB-KW"/>
</dbReference>
<evidence type="ECO:0000313" key="3">
    <source>
        <dbReference type="EMBL" id="SDP82836.1"/>
    </source>
</evidence>
<evidence type="ECO:0000259" key="2">
    <source>
        <dbReference type="Pfam" id="PF00561"/>
    </source>
</evidence>
<dbReference type="AlphaFoldDB" id="A0A1H0VXJ0"/>
<name>A0A1H0VXJ0_9CLOT</name>
<dbReference type="PANTHER" id="PTHR43798">
    <property type="entry name" value="MONOACYLGLYCEROL LIPASE"/>
    <property type="match status" value="1"/>
</dbReference>
<protein>
    <submittedName>
        <fullName evidence="3">Alpha/beta hydrolase family protein</fullName>
    </submittedName>
</protein>
<dbReference type="Pfam" id="PF00561">
    <property type="entry name" value="Abhydrolase_1"/>
    <property type="match status" value="1"/>
</dbReference>
<proteinExistence type="predicted"/>
<feature type="domain" description="AB hydrolase-1" evidence="2">
    <location>
        <begin position="36"/>
        <end position="129"/>
    </location>
</feature>
<dbReference type="OrthoDB" id="9775557at2"/>
<reference evidence="3 4" key="1">
    <citation type="submission" date="2016-10" db="EMBL/GenBank/DDBJ databases">
        <authorList>
            <person name="de Groot N.N."/>
        </authorList>
    </citation>
    <scope>NUCLEOTIDE SEQUENCE [LARGE SCALE GENOMIC DNA]</scope>
    <source>
        <strain evidence="3 4">DSM 12272</strain>
    </source>
</reference>
<keyword evidence="1 3" id="KW-0378">Hydrolase</keyword>
<dbReference type="STRING" id="94869.SAMN04488529_1218"/>
<sequence>MIYDGDVRMDKKVMSTERGDVYYWICKNKSNKCITFTHGLTADHTLFDMQIEFWSKEYTVIVWDMPLHGDSRPYDNFSFTNAAEDMKKILDNEKITHSIMAGQSAGGYIVQEFIRRYPDLVDAFISIDSTPIGVEYYKKLELFIISNLGKLVKLYPHKYYCRRSARASTRTKEAVAISCQTS</sequence>
<dbReference type="InterPro" id="IPR000073">
    <property type="entry name" value="AB_hydrolase_1"/>
</dbReference>
<gene>
    <name evidence="3" type="ORF">SAMN04488529_1218</name>
</gene>
<dbReference type="InterPro" id="IPR029058">
    <property type="entry name" value="AB_hydrolase_fold"/>
</dbReference>
<dbReference type="InterPro" id="IPR050266">
    <property type="entry name" value="AB_hydrolase_sf"/>
</dbReference>
<dbReference type="GO" id="GO:0016020">
    <property type="term" value="C:membrane"/>
    <property type="evidence" value="ECO:0007669"/>
    <property type="project" value="TreeGrafter"/>
</dbReference>
<evidence type="ECO:0000256" key="1">
    <source>
        <dbReference type="ARBA" id="ARBA00022801"/>
    </source>
</evidence>
<keyword evidence="4" id="KW-1185">Reference proteome</keyword>
<organism evidence="3 4">
    <name type="scientific">Clostridium gasigenes</name>
    <dbReference type="NCBI Taxonomy" id="94869"/>
    <lineage>
        <taxon>Bacteria</taxon>
        <taxon>Bacillati</taxon>
        <taxon>Bacillota</taxon>
        <taxon>Clostridia</taxon>
        <taxon>Eubacteriales</taxon>
        <taxon>Clostridiaceae</taxon>
        <taxon>Clostridium</taxon>
    </lineage>
</organism>
<accession>A0A1H0VXJ0</accession>
<dbReference type="SUPFAM" id="SSF53474">
    <property type="entry name" value="alpha/beta-Hydrolases"/>
    <property type="match status" value="1"/>
</dbReference>
<dbReference type="Proteomes" id="UP000198597">
    <property type="component" value="Unassembled WGS sequence"/>
</dbReference>
<dbReference type="PANTHER" id="PTHR43798:SF31">
    <property type="entry name" value="AB HYDROLASE SUPERFAMILY PROTEIN YCLE"/>
    <property type="match status" value="1"/>
</dbReference>
<dbReference type="EMBL" id="FNJM01000021">
    <property type="protein sequence ID" value="SDP82836.1"/>
    <property type="molecule type" value="Genomic_DNA"/>
</dbReference>
<dbReference type="Gene3D" id="3.40.50.1820">
    <property type="entry name" value="alpha/beta hydrolase"/>
    <property type="match status" value="1"/>
</dbReference>
<evidence type="ECO:0000313" key="4">
    <source>
        <dbReference type="Proteomes" id="UP000198597"/>
    </source>
</evidence>